<gene>
    <name evidence="3 4 5 6" type="primary">LOC105042871</name>
</gene>
<keyword evidence="2" id="KW-1185">Reference proteome</keyword>
<dbReference type="RefSeq" id="XP_010918520.1">
    <property type="nucleotide sequence ID" value="XM_010920218.2"/>
</dbReference>
<dbReference type="InterPro" id="IPR036047">
    <property type="entry name" value="F-box-like_dom_sf"/>
</dbReference>
<evidence type="ECO:0000313" key="4">
    <source>
        <dbReference type="RefSeq" id="XP_010918521.1"/>
    </source>
</evidence>
<dbReference type="RefSeq" id="XP_010918522.1">
    <property type="nucleotide sequence ID" value="XM_010920220.2"/>
</dbReference>
<accession>A0A6I9R0P0</accession>
<reference evidence="4 6" key="1">
    <citation type="submission" date="2022-04" db="UniProtKB">
        <authorList>
            <consortium name="RefSeq"/>
        </authorList>
    </citation>
    <scope>IDENTIFICATION</scope>
</reference>
<proteinExistence type="predicted"/>
<evidence type="ECO:0000313" key="2">
    <source>
        <dbReference type="Proteomes" id="UP000504607"/>
    </source>
</evidence>
<dbReference type="SMART" id="SM00256">
    <property type="entry name" value="FBOX"/>
    <property type="match status" value="1"/>
</dbReference>
<dbReference type="GeneID" id="105042871"/>
<dbReference type="OrthoDB" id="722566at2759"/>
<dbReference type="Proteomes" id="UP000504607">
    <property type="component" value="Chromosome 4"/>
</dbReference>
<protein>
    <submittedName>
        <fullName evidence="3 4">F-box/LRR-repeat protein At3g48880</fullName>
    </submittedName>
</protein>
<evidence type="ECO:0000313" key="5">
    <source>
        <dbReference type="RefSeq" id="XP_010918522.1"/>
    </source>
</evidence>
<dbReference type="SUPFAM" id="SSF52047">
    <property type="entry name" value="RNI-like"/>
    <property type="match status" value="1"/>
</dbReference>
<dbReference type="RefSeq" id="XP_010918523.1">
    <property type="nucleotide sequence ID" value="XM_010920221.3"/>
</dbReference>
<dbReference type="InterPro" id="IPR032675">
    <property type="entry name" value="LRR_dom_sf"/>
</dbReference>
<evidence type="ECO:0000313" key="3">
    <source>
        <dbReference type="RefSeq" id="XP_010918520.1"/>
    </source>
</evidence>
<name>A0A6I9R0P0_ELAGV</name>
<dbReference type="PANTHER" id="PTHR38926">
    <property type="entry name" value="F-BOX DOMAIN CONTAINING PROTEIN, EXPRESSED"/>
    <property type="match status" value="1"/>
</dbReference>
<dbReference type="Pfam" id="PF12937">
    <property type="entry name" value="F-box-like"/>
    <property type="match status" value="1"/>
</dbReference>
<evidence type="ECO:0000259" key="1">
    <source>
        <dbReference type="SMART" id="SM00256"/>
    </source>
</evidence>
<dbReference type="SUPFAM" id="SSF81383">
    <property type="entry name" value="F-box domain"/>
    <property type="match status" value="1"/>
</dbReference>
<organism evidence="6">
    <name type="scientific">Elaeis guineensis var. tenera</name>
    <name type="common">Oil palm</name>
    <dbReference type="NCBI Taxonomy" id="51953"/>
    <lineage>
        <taxon>Eukaryota</taxon>
        <taxon>Viridiplantae</taxon>
        <taxon>Streptophyta</taxon>
        <taxon>Embryophyta</taxon>
        <taxon>Tracheophyta</taxon>
        <taxon>Spermatophyta</taxon>
        <taxon>Magnoliopsida</taxon>
        <taxon>Liliopsida</taxon>
        <taxon>Arecaceae</taxon>
        <taxon>Arecoideae</taxon>
        <taxon>Cocoseae</taxon>
        <taxon>Elaeidinae</taxon>
        <taxon>Elaeis</taxon>
    </lineage>
</organism>
<dbReference type="Gene3D" id="3.80.10.10">
    <property type="entry name" value="Ribonuclease Inhibitor"/>
    <property type="match status" value="1"/>
</dbReference>
<dbReference type="Gene3D" id="1.20.1280.50">
    <property type="match status" value="1"/>
</dbReference>
<sequence>MADTKSIGKRWEDMEIDVLVKIFKELNMIELAPVSQVCRSWRLACSDPLIWNTLDLGLLKSNFIQTRASPYIWVNERSDRRLTQVLRIAMALSRGNVTCMIFHYNLYMKDEHLSYISERSPHLKRLVMPAWNRITKTGICQAIQRWEKLESLTMPTIAHPPYIMEEISRSCKNFSQLKIMGTFDVHFASAIASHLPKLKVLSVRCSIITREALLLILNFMDNLEVLNISHCLLLEGLSPAGRKQVFRELDHSILEKASRLREFFQCQSSLCITCQRMIKDEGLMRWYQYETWFWRQDEVSSLDMGDYGRLFDEDISKGFQD</sequence>
<feature type="domain" description="F-box" evidence="1">
    <location>
        <begin position="14"/>
        <end position="54"/>
    </location>
</feature>
<dbReference type="KEGG" id="egu:105042871"/>
<dbReference type="PANTHER" id="PTHR38926:SF13">
    <property type="entry name" value="F-BOX DOMAIN CONTAINING PROTEIN, EXPRESSED"/>
    <property type="match status" value="1"/>
</dbReference>
<dbReference type="RefSeq" id="XP_010918521.1">
    <property type="nucleotide sequence ID" value="XM_010920219.3"/>
</dbReference>
<dbReference type="InterPro" id="IPR001810">
    <property type="entry name" value="F-box_dom"/>
</dbReference>
<evidence type="ECO:0000313" key="6">
    <source>
        <dbReference type="RefSeq" id="XP_010918523.1"/>
    </source>
</evidence>
<dbReference type="AlphaFoldDB" id="A0A6I9R0P0"/>